<keyword evidence="6" id="KW-0238">DNA-binding</keyword>
<evidence type="ECO:0000256" key="3">
    <source>
        <dbReference type="ARBA" id="ARBA00022782"/>
    </source>
</evidence>
<dbReference type="PROSITE" id="PS50888">
    <property type="entry name" value="BHLH"/>
    <property type="match status" value="1"/>
</dbReference>
<dbReference type="InterPro" id="IPR011598">
    <property type="entry name" value="bHLH_dom"/>
</dbReference>
<keyword evidence="5" id="KW-0805">Transcription regulation</keyword>
<evidence type="ECO:0000256" key="9">
    <source>
        <dbReference type="SAM" id="MobiDB-lite"/>
    </source>
</evidence>
<gene>
    <name evidence="11" type="ORF">CHS0354_020385</name>
</gene>
<dbReference type="CDD" id="cd18908">
    <property type="entry name" value="bHLH_SOHLH1_2"/>
    <property type="match status" value="1"/>
</dbReference>
<evidence type="ECO:0000256" key="8">
    <source>
        <dbReference type="ARBA" id="ARBA00023242"/>
    </source>
</evidence>
<dbReference type="GO" id="GO:0005634">
    <property type="term" value="C:nucleus"/>
    <property type="evidence" value="ECO:0007669"/>
    <property type="project" value="UniProtKB-SubCell"/>
</dbReference>
<reference evidence="11" key="1">
    <citation type="journal article" date="2021" name="Genome Biol. Evol.">
        <title>A High-Quality Reference Genome for a Parasitic Bivalve with Doubly Uniparental Inheritance (Bivalvia: Unionida).</title>
        <authorList>
            <person name="Smith C.H."/>
        </authorList>
    </citation>
    <scope>NUCLEOTIDE SEQUENCE</scope>
    <source>
        <strain evidence="11">CHS0354</strain>
    </source>
</reference>
<dbReference type="GO" id="GO:0000978">
    <property type="term" value="F:RNA polymerase II cis-regulatory region sequence-specific DNA binding"/>
    <property type="evidence" value="ECO:0007669"/>
    <property type="project" value="TreeGrafter"/>
</dbReference>
<feature type="region of interest" description="Disordered" evidence="9">
    <location>
        <begin position="418"/>
        <end position="445"/>
    </location>
</feature>
<dbReference type="PANTHER" id="PTHR15402:SF4">
    <property type="entry name" value="SPERMATOGENESIS- AND OOGENESIS-SPECIFIC BASIC HELIX-LOOP-HELIX-CONTAINING PROTEIN 1"/>
    <property type="match status" value="1"/>
</dbReference>
<accession>A0AAE0WCR9</accession>
<keyword evidence="7" id="KW-0804">Transcription</keyword>
<evidence type="ECO:0000313" key="11">
    <source>
        <dbReference type="EMBL" id="KAK3609449.1"/>
    </source>
</evidence>
<comment type="subcellular location">
    <subcellularLocation>
        <location evidence="1">Nucleus</location>
    </subcellularLocation>
</comment>
<proteinExistence type="predicted"/>
<comment type="caution">
    <text evidence="11">The sequence shown here is derived from an EMBL/GenBank/DDBJ whole genome shotgun (WGS) entry which is preliminary data.</text>
</comment>
<reference evidence="11" key="2">
    <citation type="journal article" date="2021" name="Genome Biol. Evol.">
        <title>Developing a high-quality reference genome for a parasitic bivalve with doubly uniparental inheritance (Bivalvia: Unionida).</title>
        <authorList>
            <person name="Smith C.H."/>
        </authorList>
    </citation>
    <scope>NUCLEOTIDE SEQUENCE</scope>
    <source>
        <strain evidence="11">CHS0354</strain>
        <tissue evidence="11">Mantle</tissue>
    </source>
</reference>
<feature type="region of interest" description="Disordered" evidence="9">
    <location>
        <begin position="1"/>
        <end position="74"/>
    </location>
</feature>
<feature type="compositionally biased region" description="Basic and acidic residues" evidence="9">
    <location>
        <begin position="95"/>
        <end position="107"/>
    </location>
</feature>
<evidence type="ECO:0000256" key="7">
    <source>
        <dbReference type="ARBA" id="ARBA00023163"/>
    </source>
</evidence>
<feature type="region of interest" description="Disordered" evidence="9">
    <location>
        <begin position="88"/>
        <end position="107"/>
    </location>
</feature>
<dbReference type="SMART" id="SM00353">
    <property type="entry name" value="HLH"/>
    <property type="match status" value="1"/>
</dbReference>
<dbReference type="Gene3D" id="4.10.280.10">
    <property type="entry name" value="Helix-loop-helix DNA-binding domain"/>
    <property type="match status" value="1"/>
</dbReference>
<keyword evidence="2" id="KW-0217">Developmental protein</keyword>
<evidence type="ECO:0000256" key="2">
    <source>
        <dbReference type="ARBA" id="ARBA00022473"/>
    </source>
</evidence>
<reference evidence="11" key="3">
    <citation type="submission" date="2023-05" db="EMBL/GenBank/DDBJ databases">
        <authorList>
            <person name="Smith C.H."/>
        </authorList>
    </citation>
    <scope>NUCLEOTIDE SEQUENCE</scope>
    <source>
        <strain evidence="11">CHS0354</strain>
        <tissue evidence="11">Mantle</tissue>
    </source>
</reference>
<dbReference type="GO" id="GO:0046983">
    <property type="term" value="F:protein dimerization activity"/>
    <property type="evidence" value="ECO:0007669"/>
    <property type="project" value="InterPro"/>
</dbReference>
<keyword evidence="4" id="KW-0744">Spermatogenesis</keyword>
<name>A0AAE0WCR9_9BIVA</name>
<protein>
    <recommendedName>
        <fullName evidence="10">BHLH domain-containing protein</fullName>
    </recommendedName>
</protein>
<dbReference type="GO" id="GO:0030154">
    <property type="term" value="P:cell differentiation"/>
    <property type="evidence" value="ECO:0007669"/>
    <property type="project" value="UniProtKB-KW"/>
</dbReference>
<organism evidence="11 12">
    <name type="scientific">Potamilus streckersoni</name>
    <dbReference type="NCBI Taxonomy" id="2493646"/>
    <lineage>
        <taxon>Eukaryota</taxon>
        <taxon>Metazoa</taxon>
        <taxon>Spiralia</taxon>
        <taxon>Lophotrochozoa</taxon>
        <taxon>Mollusca</taxon>
        <taxon>Bivalvia</taxon>
        <taxon>Autobranchia</taxon>
        <taxon>Heteroconchia</taxon>
        <taxon>Palaeoheterodonta</taxon>
        <taxon>Unionida</taxon>
        <taxon>Unionoidea</taxon>
        <taxon>Unionidae</taxon>
        <taxon>Ambleminae</taxon>
        <taxon>Lampsilini</taxon>
        <taxon>Potamilus</taxon>
    </lineage>
</organism>
<dbReference type="InterPro" id="IPR036638">
    <property type="entry name" value="HLH_DNA-bd_sf"/>
</dbReference>
<keyword evidence="3" id="KW-0221">Differentiation</keyword>
<keyword evidence="12" id="KW-1185">Reference proteome</keyword>
<dbReference type="Pfam" id="PF00010">
    <property type="entry name" value="HLH"/>
    <property type="match status" value="1"/>
</dbReference>
<feature type="compositionally biased region" description="Low complexity" evidence="9">
    <location>
        <begin position="24"/>
        <end position="45"/>
    </location>
</feature>
<dbReference type="GO" id="GO:0000981">
    <property type="term" value="F:DNA-binding transcription factor activity, RNA polymerase II-specific"/>
    <property type="evidence" value="ECO:0007669"/>
    <property type="project" value="TreeGrafter"/>
</dbReference>
<feature type="domain" description="BHLH" evidence="10">
    <location>
        <begin position="94"/>
        <end position="145"/>
    </location>
</feature>
<dbReference type="AlphaFoldDB" id="A0AAE0WCR9"/>
<dbReference type="InterPro" id="IPR039583">
    <property type="entry name" value="TCFL5/SOLH1/2"/>
</dbReference>
<dbReference type="EMBL" id="JAEAOA010001239">
    <property type="protein sequence ID" value="KAK3609449.1"/>
    <property type="molecule type" value="Genomic_DNA"/>
</dbReference>
<dbReference type="Proteomes" id="UP001195483">
    <property type="component" value="Unassembled WGS sequence"/>
</dbReference>
<evidence type="ECO:0000256" key="6">
    <source>
        <dbReference type="ARBA" id="ARBA00023125"/>
    </source>
</evidence>
<dbReference type="PANTHER" id="PTHR15402">
    <property type="entry name" value="TRANSCRIPTION FACTOR-LIKE 5 PROTEIN"/>
    <property type="match status" value="1"/>
</dbReference>
<dbReference type="GO" id="GO:0007283">
    <property type="term" value="P:spermatogenesis"/>
    <property type="evidence" value="ECO:0007669"/>
    <property type="project" value="UniProtKB-KW"/>
</dbReference>
<keyword evidence="8" id="KW-0539">Nucleus</keyword>
<evidence type="ECO:0000256" key="1">
    <source>
        <dbReference type="ARBA" id="ARBA00004123"/>
    </source>
</evidence>
<evidence type="ECO:0000313" key="12">
    <source>
        <dbReference type="Proteomes" id="UP001195483"/>
    </source>
</evidence>
<dbReference type="SUPFAM" id="SSF47459">
    <property type="entry name" value="HLH, helix-loop-helix DNA-binding domain"/>
    <property type="match status" value="1"/>
</dbReference>
<evidence type="ECO:0000256" key="5">
    <source>
        <dbReference type="ARBA" id="ARBA00023015"/>
    </source>
</evidence>
<evidence type="ECO:0000256" key="4">
    <source>
        <dbReference type="ARBA" id="ARBA00022871"/>
    </source>
</evidence>
<sequence length="445" mass="48874">MVRTRGNSKRQSPDSPPSNKGFQTPSNPATPLTPTTPSTPATPASMSDETDKSSFSISIDSGIESPPNMCQLPDDKMSNLVSIRNIASRTQRHASATDHTTKEKLRRERIKESCDQLRVLLPYIRGRKTDMASILEMCVDYLQIVNAAMPQSLQDQIVDLLSREGGQYVIQAADVGAGKKNTPRDVKQLPSPILNMASSLTGVKDENRARCVTPDFYSRLKKATPDVNISPFNAGRSVPMTTQISSKRDVTGTLDNLSGAKRLRLNGDVLQSDRPDDISSQGQIASPNIGISTSFENVSSGTSRDDQGTMTYSFYSPQLNQSHTKVYTDMENAFTRMYNVHSTAESFPSGQLFNSFTTSTSKQLDRDASATTTSPYNIYMDNSLYQYYGSTHSGVNSHLYNNPDYVNPNSVLPVSYNSSRMKSEKEMSAEEIGANDADVSFPETP</sequence>
<evidence type="ECO:0000259" key="10">
    <source>
        <dbReference type="PROSITE" id="PS50888"/>
    </source>
</evidence>